<dbReference type="Proteomes" id="UP000063718">
    <property type="component" value="Unassembled WGS sequence"/>
</dbReference>
<evidence type="ECO:0000256" key="3">
    <source>
        <dbReference type="ARBA" id="ARBA00022723"/>
    </source>
</evidence>
<evidence type="ECO:0000256" key="5">
    <source>
        <dbReference type="ARBA" id="ARBA00023004"/>
    </source>
</evidence>
<dbReference type="InterPro" id="IPR017900">
    <property type="entry name" value="4Fe4S_Fe_S_CS"/>
</dbReference>
<dbReference type="PROSITE" id="PS00198">
    <property type="entry name" value="4FE4S_FER_1"/>
    <property type="match status" value="1"/>
</dbReference>
<dbReference type="EMBL" id="DF238840">
    <property type="protein sequence ID" value="GAF26427.1"/>
    <property type="molecule type" value="Genomic_DNA"/>
</dbReference>
<evidence type="ECO:0000256" key="4">
    <source>
        <dbReference type="ARBA" id="ARBA00022982"/>
    </source>
</evidence>
<keyword evidence="2" id="KW-0004">4Fe-4S</keyword>
<dbReference type="InterPro" id="IPR050294">
    <property type="entry name" value="RnfB_subfamily"/>
</dbReference>
<dbReference type="Pfam" id="PF13247">
    <property type="entry name" value="Fer4_11"/>
    <property type="match status" value="1"/>
</dbReference>
<feature type="domain" description="4Fe-4S ferredoxin-type" evidence="7">
    <location>
        <begin position="53"/>
        <end position="84"/>
    </location>
</feature>
<dbReference type="Pfam" id="PF12800">
    <property type="entry name" value="Fer4_4"/>
    <property type="match status" value="1"/>
</dbReference>
<dbReference type="PANTHER" id="PTHR42859">
    <property type="entry name" value="OXIDOREDUCTASE"/>
    <property type="match status" value="1"/>
</dbReference>
<feature type="domain" description="4Fe-4S ferredoxin-type" evidence="7">
    <location>
        <begin position="12"/>
        <end position="42"/>
    </location>
</feature>
<dbReference type="GO" id="GO:0051539">
    <property type="term" value="F:4 iron, 4 sulfur cluster binding"/>
    <property type="evidence" value="ECO:0007669"/>
    <property type="project" value="UniProtKB-KW"/>
</dbReference>
<evidence type="ECO:0000313" key="8">
    <source>
        <dbReference type="EMBL" id="GAF26427.1"/>
    </source>
</evidence>
<dbReference type="Gene3D" id="3.30.70.20">
    <property type="match status" value="2"/>
</dbReference>
<keyword evidence="5" id="KW-0408">Iron</keyword>
<dbReference type="PANTHER" id="PTHR42859:SF10">
    <property type="entry name" value="DIMETHYLSULFOXIDE REDUCTASE CHAIN B"/>
    <property type="match status" value="1"/>
</dbReference>
<reference evidence="8" key="1">
    <citation type="journal article" date="2014" name="Gene">
        <title>Genome-guided analysis of transformation efficiency and carbon dioxide assimilation by Moorella thermoacetica Y72.</title>
        <authorList>
            <person name="Tsukahara K."/>
            <person name="Kita A."/>
            <person name="Nakashimada Y."/>
            <person name="Hoshino T."/>
            <person name="Murakami K."/>
        </authorList>
    </citation>
    <scope>NUCLEOTIDE SEQUENCE [LARGE SCALE GENOMIC DNA]</scope>
    <source>
        <strain evidence="8">Y72</strain>
    </source>
</reference>
<dbReference type="CDD" id="cd10550">
    <property type="entry name" value="DMSOR_beta_like"/>
    <property type="match status" value="1"/>
</dbReference>
<organism evidence="8">
    <name type="scientific">Moorella thermoacetica Y72</name>
    <dbReference type="NCBI Taxonomy" id="1325331"/>
    <lineage>
        <taxon>Bacteria</taxon>
        <taxon>Bacillati</taxon>
        <taxon>Bacillota</taxon>
        <taxon>Clostridia</taxon>
        <taxon>Neomoorellales</taxon>
        <taxon>Neomoorellaceae</taxon>
        <taxon>Neomoorella</taxon>
    </lineage>
</organism>
<keyword evidence="3" id="KW-0479">Metal-binding</keyword>
<proteinExistence type="predicted"/>
<keyword evidence="6" id="KW-0411">Iron-sulfur</keyword>
<evidence type="ECO:0000259" key="7">
    <source>
        <dbReference type="PROSITE" id="PS51379"/>
    </source>
</evidence>
<accession>A0A0S6UHH2</accession>
<keyword evidence="1" id="KW-0813">Transport</keyword>
<sequence length="168" mass="18234">MKIAKGGIILPKVLVVDQGKCTACRRCELACSFKHTGEFNPAAARLTVAVFLDDDYYQPVVCQHCDEPACMAVCPAGAISRDVKTNAVIIDDDRCIGCRMCIMACPFGGTDYSVSEQKVVKCDLCGGEPECVLNCPWGAIEYKEPAGQALDRREQVARKVQAALREVV</sequence>
<feature type="domain" description="4Fe-4S ferredoxin-type" evidence="7">
    <location>
        <begin position="86"/>
        <end position="115"/>
    </location>
</feature>
<dbReference type="SUPFAM" id="SSF54862">
    <property type="entry name" value="4Fe-4S ferredoxins"/>
    <property type="match status" value="1"/>
</dbReference>
<name>A0A0S6UHH2_NEOTH</name>
<gene>
    <name evidence="8" type="ORF">MTY_1767</name>
</gene>
<evidence type="ECO:0000256" key="1">
    <source>
        <dbReference type="ARBA" id="ARBA00022448"/>
    </source>
</evidence>
<dbReference type="GO" id="GO:0046872">
    <property type="term" value="F:metal ion binding"/>
    <property type="evidence" value="ECO:0007669"/>
    <property type="project" value="UniProtKB-KW"/>
</dbReference>
<protein>
    <submittedName>
        <fullName evidence="8">Fe-S-cluster-containing hydrogenase components 2</fullName>
    </submittedName>
</protein>
<dbReference type="AlphaFoldDB" id="A0A0S6UHH2"/>
<keyword evidence="4" id="KW-0249">Electron transport</keyword>
<evidence type="ECO:0000256" key="2">
    <source>
        <dbReference type="ARBA" id="ARBA00022485"/>
    </source>
</evidence>
<evidence type="ECO:0000256" key="6">
    <source>
        <dbReference type="ARBA" id="ARBA00023014"/>
    </source>
</evidence>
<dbReference type="PROSITE" id="PS51379">
    <property type="entry name" value="4FE4S_FER_2"/>
    <property type="match status" value="3"/>
</dbReference>
<dbReference type="InterPro" id="IPR017896">
    <property type="entry name" value="4Fe4S_Fe-S-bd"/>
</dbReference>